<feature type="transmembrane region" description="Helical" evidence="1">
    <location>
        <begin position="38"/>
        <end position="59"/>
    </location>
</feature>
<keyword evidence="3" id="KW-1185">Reference proteome</keyword>
<proteinExistence type="predicted"/>
<dbReference type="Pfam" id="PF20345">
    <property type="entry name" value="DUF6640"/>
    <property type="match status" value="1"/>
</dbReference>
<organism evidence="2 3">
    <name type="scientific">Coniella lustricola</name>
    <dbReference type="NCBI Taxonomy" id="2025994"/>
    <lineage>
        <taxon>Eukaryota</taxon>
        <taxon>Fungi</taxon>
        <taxon>Dikarya</taxon>
        <taxon>Ascomycota</taxon>
        <taxon>Pezizomycotina</taxon>
        <taxon>Sordariomycetes</taxon>
        <taxon>Sordariomycetidae</taxon>
        <taxon>Diaporthales</taxon>
        <taxon>Schizoparmaceae</taxon>
        <taxon>Coniella</taxon>
    </lineage>
</organism>
<keyword evidence="1" id="KW-1133">Transmembrane helix</keyword>
<evidence type="ECO:0000313" key="2">
    <source>
        <dbReference type="EMBL" id="PSR83013.1"/>
    </source>
</evidence>
<feature type="transmembrane region" description="Helical" evidence="1">
    <location>
        <begin position="80"/>
        <end position="100"/>
    </location>
</feature>
<dbReference type="Proteomes" id="UP000241462">
    <property type="component" value="Unassembled WGS sequence"/>
</dbReference>
<name>A0A2T3A591_9PEZI</name>
<sequence length="135" mass="14794">MLGRILLTFDSLNLLLGAWVMDFNSESHIFNPNWPPHAKFHCGQTITLSTALGFATLFLTWRSWFQPGTSKVVLQDSMKIAAFTGSIYWIAGLASILFPGSAGLDPEFGGPGFPQLPLFTVLATCALLGSWWESL</sequence>
<evidence type="ECO:0000313" key="3">
    <source>
        <dbReference type="Proteomes" id="UP000241462"/>
    </source>
</evidence>
<dbReference type="InterPro" id="IPR046580">
    <property type="entry name" value="DUF6640"/>
</dbReference>
<dbReference type="OrthoDB" id="2819018at2759"/>
<keyword evidence="1" id="KW-0812">Transmembrane</keyword>
<reference evidence="2 3" key="1">
    <citation type="journal article" date="2018" name="Mycol. Prog.">
        <title>Coniella lustricola, a new species from submerged detritus.</title>
        <authorList>
            <person name="Raudabaugh D.B."/>
            <person name="Iturriaga T."/>
            <person name="Carver A."/>
            <person name="Mondo S."/>
            <person name="Pangilinan J."/>
            <person name="Lipzen A."/>
            <person name="He G."/>
            <person name="Amirebrahimi M."/>
            <person name="Grigoriev I.V."/>
            <person name="Miller A.N."/>
        </authorList>
    </citation>
    <scope>NUCLEOTIDE SEQUENCE [LARGE SCALE GENOMIC DNA]</scope>
    <source>
        <strain evidence="2 3">B22-T-1</strain>
    </source>
</reference>
<dbReference type="AlphaFoldDB" id="A0A2T3A591"/>
<keyword evidence="1" id="KW-0472">Membrane</keyword>
<evidence type="ECO:0000256" key="1">
    <source>
        <dbReference type="SAM" id="Phobius"/>
    </source>
</evidence>
<protein>
    <submittedName>
        <fullName evidence="2">Uncharacterized protein</fullName>
    </submittedName>
</protein>
<accession>A0A2T3A591</accession>
<dbReference type="EMBL" id="KZ678466">
    <property type="protein sequence ID" value="PSR83013.1"/>
    <property type="molecule type" value="Genomic_DNA"/>
</dbReference>
<gene>
    <name evidence="2" type="ORF">BD289DRAFT_436492</name>
</gene>
<dbReference type="STRING" id="2025994.A0A2T3A591"/>
<feature type="transmembrane region" description="Helical" evidence="1">
    <location>
        <begin position="112"/>
        <end position="132"/>
    </location>
</feature>
<dbReference type="InParanoid" id="A0A2T3A591"/>